<comment type="caution">
    <text evidence="1">The sequence shown here is derived from an EMBL/GenBank/DDBJ whole genome shotgun (WGS) entry which is preliminary data.</text>
</comment>
<gene>
    <name evidence="1" type="ORF">EZS28_018586</name>
</gene>
<accession>A0A5J4VTX8</accession>
<dbReference type="Proteomes" id="UP000324800">
    <property type="component" value="Unassembled WGS sequence"/>
</dbReference>
<proteinExistence type="predicted"/>
<evidence type="ECO:0000313" key="2">
    <source>
        <dbReference type="Proteomes" id="UP000324800"/>
    </source>
</evidence>
<organism evidence="1 2">
    <name type="scientific">Streblomastix strix</name>
    <dbReference type="NCBI Taxonomy" id="222440"/>
    <lineage>
        <taxon>Eukaryota</taxon>
        <taxon>Metamonada</taxon>
        <taxon>Preaxostyla</taxon>
        <taxon>Oxymonadida</taxon>
        <taxon>Streblomastigidae</taxon>
        <taxon>Streblomastix</taxon>
    </lineage>
</organism>
<protein>
    <submittedName>
        <fullName evidence="1">Uncharacterized protein</fullName>
    </submittedName>
</protein>
<dbReference type="AlphaFoldDB" id="A0A5J4VTX8"/>
<dbReference type="SUPFAM" id="SSF48371">
    <property type="entry name" value="ARM repeat"/>
    <property type="match status" value="1"/>
</dbReference>
<reference evidence="1 2" key="1">
    <citation type="submission" date="2019-03" db="EMBL/GenBank/DDBJ databases">
        <title>Single cell metagenomics reveals metabolic interactions within the superorganism composed of flagellate Streblomastix strix and complex community of Bacteroidetes bacteria on its surface.</title>
        <authorList>
            <person name="Treitli S.C."/>
            <person name="Kolisko M."/>
            <person name="Husnik F."/>
            <person name="Keeling P."/>
            <person name="Hampl V."/>
        </authorList>
    </citation>
    <scope>NUCLEOTIDE SEQUENCE [LARGE SCALE GENOMIC DNA]</scope>
    <source>
        <strain evidence="1">ST1C</strain>
    </source>
</reference>
<dbReference type="InterPro" id="IPR016024">
    <property type="entry name" value="ARM-type_fold"/>
</dbReference>
<name>A0A5J4VTX8_9EUKA</name>
<dbReference type="EMBL" id="SNRW01005055">
    <property type="protein sequence ID" value="KAA6385889.1"/>
    <property type="molecule type" value="Genomic_DNA"/>
</dbReference>
<sequence>MRILNEIANSPSESEKIKQAKLLNILITNYGENAIETEFNIKFCTELKKYIGDGNSAVQRELLKVVSSVALKGSELTDEFGENKLFNALFESEISSIIDEMLIQQMKDKIKKQNEIIKYNDFIILLVQITSFISRGRGISQKIEVICGNIFLSYFNNLVKLLKETKKKKESNEIITNEQQIEFENRFIQSISTIKAFGCMSEHWFNRDQYAEKYAIHKQIIPLIHINCKVSLNCSNRIQLRETETIHEFQDVVLYALGQLANNDYALEYLMEQQNVIIEHIAPIINSFSTKFACASTSLQHQNQIPSRNVVIGAIHLLQPLLMDNQTLCKQFQYYPGLGTSLISLTNFTRMKTDEQRNSSKSAQIRKWSSQCIEWMRKYDKSILLTMVSEWNYLAVNITSVVCAGGNEIEDPKTIEEGIRSILEIYECLRNGNKEYSEQPSMLRDVQIEAAEEGANEDIEANLYHSTIMDDQVQWLTEMCLNKMINQEIY</sequence>
<evidence type="ECO:0000313" key="1">
    <source>
        <dbReference type="EMBL" id="KAA6385889.1"/>
    </source>
</evidence>